<comment type="caution">
    <text evidence="2">The sequence shown here is derived from an EMBL/GenBank/DDBJ whole genome shotgun (WGS) entry which is preliminary data.</text>
</comment>
<protein>
    <recommendedName>
        <fullName evidence="1">HTH cro/C1-type domain-containing protein</fullName>
    </recommendedName>
</protein>
<reference evidence="2 3" key="1">
    <citation type="submission" date="2013-01" db="EMBL/GenBank/DDBJ databases">
        <title>The Genome Sequence of Clostridium bolteae 90A9.</title>
        <authorList>
            <consortium name="The Broad Institute Genome Sequencing Platform"/>
            <person name="Earl A."/>
            <person name="Ward D."/>
            <person name="Feldgarden M."/>
            <person name="Gevers D."/>
            <person name="Courvalin P."/>
            <person name="Lambert T."/>
            <person name="Walker B."/>
            <person name="Young S.K."/>
            <person name="Zeng Q."/>
            <person name="Gargeya S."/>
            <person name="Fitzgerald M."/>
            <person name="Haas B."/>
            <person name="Abouelleil A."/>
            <person name="Alvarado L."/>
            <person name="Arachchi H.M."/>
            <person name="Berlin A.M."/>
            <person name="Chapman S.B."/>
            <person name="Dewar J."/>
            <person name="Goldberg J."/>
            <person name="Griggs A."/>
            <person name="Gujja S."/>
            <person name="Hansen M."/>
            <person name="Howarth C."/>
            <person name="Imamovic A."/>
            <person name="Larimer J."/>
            <person name="McCowan C."/>
            <person name="Murphy C."/>
            <person name="Neiman D."/>
            <person name="Pearson M."/>
            <person name="Priest M."/>
            <person name="Roberts A."/>
            <person name="Saif S."/>
            <person name="Shea T."/>
            <person name="Sisk P."/>
            <person name="Sykes S."/>
            <person name="Wortman J."/>
            <person name="Nusbaum C."/>
            <person name="Birren B."/>
        </authorList>
    </citation>
    <scope>NUCLEOTIDE SEQUENCE [LARGE SCALE GENOMIC DNA]</scope>
    <source>
        <strain evidence="2 3">90A9</strain>
    </source>
</reference>
<dbReference type="RefSeq" id="WP_002575493.1">
    <property type="nucleotide sequence ID" value="NZ_KB851182.1"/>
</dbReference>
<evidence type="ECO:0000259" key="1">
    <source>
        <dbReference type="Pfam" id="PF13443"/>
    </source>
</evidence>
<dbReference type="HOGENOM" id="CLU_066192_31_1_9"/>
<evidence type="ECO:0000313" key="3">
    <source>
        <dbReference type="Proteomes" id="UP000013126"/>
    </source>
</evidence>
<dbReference type="InterPro" id="IPR010982">
    <property type="entry name" value="Lambda_DNA-bd_dom_sf"/>
</dbReference>
<sequence length="66" mass="7662">MIDFAPFWETLKKSKESRYSLVTKHHISSSTLYRLKHNQAISTKTLDCLCDILDCDISDIMIRRSG</sequence>
<gene>
    <name evidence="2" type="ORF">HMPREF1085_02249</name>
</gene>
<dbReference type="Pfam" id="PF13443">
    <property type="entry name" value="HTH_26"/>
    <property type="match status" value="1"/>
</dbReference>
<keyword evidence="3" id="KW-1185">Reference proteome</keyword>
<dbReference type="Proteomes" id="UP000013126">
    <property type="component" value="Unassembled WGS sequence"/>
</dbReference>
<feature type="domain" description="HTH cro/C1-type" evidence="1">
    <location>
        <begin position="8"/>
        <end position="62"/>
    </location>
</feature>
<dbReference type="InterPro" id="IPR001387">
    <property type="entry name" value="Cro/C1-type_HTH"/>
</dbReference>
<accession>R0AFD3</accession>
<dbReference type="OrthoDB" id="9807880at2"/>
<dbReference type="SUPFAM" id="SSF47413">
    <property type="entry name" value="lambda repressor-like DNA-binding domains"/>
    <property type="match status" value="1"/>
</dbReference>
<organism evidence="2 3">
    <name type="scientific">Enterocloster bolteae 90A9</name>
    <dbReference type="NCBI Taxonomy" id="997894"/>
    <lineage>
        <taxon>Bacteria</taxon>
        <taxon>Bacillati</taxon>
        <taxon>Bacillota</taxon>
        <taxon>Clostridia</taxon>
        <taxon>Lachnospirales</taxon>
        <taxon>Lachnospiraceae</taxon>
        <taxon>Enterocloster</taxon>
    </lineage>
</organism>
<dbReference type="GeneID" id="31930486"/>
<proteinExistence type="predicted"/>
<dbReference type="GO" id="GO:0003677">
    <property type="term" value="F:DNA binding"/>
    <property type="evidence" value="ECO:0007669"/>
    <property type="project" value="InterPro"/>
</dbReference>
<dbReference type="AlphaFoldDB" id="R0AFD3"/>
<evidence type="ECO:0000313" key="2">
    <source>
        <dbReference type="EMBL" id="ENZ50766.1"/>
    </source>
</evidence>
<name>R0AFD3_9FIRM</name>
<dbReference type="EMBL" id="AGYH01000005">
    <property type="protein sequence ID" value="ENZ50766.1"/>
    <property type="molecule type" value="Genomic_DNA"/>
</dbReference>